<evidence type="ECO:0000313" key="2">
    <source>
        <dbReference type="EMBL" id="KAJ8311623.1"/>
    </source>
</evidence>
<protein>
    <recommendedName>
        <fullName evidence="1">Impact N-terminal domain-containing protein</fullName>
    </recommendedName>
</protein>
<dbReference type="EMBL" id="JARBDR010000496">
    <property type="protein sequence ID" value="KAJ8311623.1"/>
    <property type="molecule type" value="Genomic_DNA"/>
</dbReference>
<comment type="caution">
    <text evidence="2">The sequence shown here is derived from an EMBL/GenBank/DDBJ whole genome shotgun (WGS) entry which is preliminary data.</text>
</comment>
<dbReference type="Pfam" id="PF01205">
    <property type="entry name" value="Impact_N"/>
    <property type="match status" value="1"/>
</dbReference>
<dbReference type="Proteomes" id="UP001217089">
    <property type="component" value="Unassembled WGS sequence"/>
</dbReference>
<sequence length="191" mass="22185">MRDNLIHNFRESDSENLLESVPKTIKETLGVSPKSKWKTKTITGKLKKFSQKEIFLKAQREKKDAGVEQKFHITPQSPTPVFEHRKKLQKISSTFRKDKDKHRISGNKIIFENGVESFPGTWCQKKLSRSGKIYESYQDDYDYGAGRKLLKYLQIQGLMDCAFVVLGWFGGRHIGPKPFFHYGKFCCRSCK</sequence>
<dbReference type="InterPro" id="IPR020568">
    <property type="entry name" value="Ribosomal_Su5_D2-typ_SF"/>
</dbReference>
<proteinExistence type="predicted"/>
<accession>A0ABQ9F7L8</accession>
<organism evidence="2 3">
    <name type="scientific">Tegillarca granosa</name>
    <name type="common">Malaysian cockle</name>
    <name type="synonym">Anadara granosa</name>
    <dbReference type="NCBI Taxonomy" id="220873"/>
    <lineage>
        <taxon>Eukaryota</taxon>
        <taxon>Metazoa</taxon>
        <taxon>Spiralia</taxon>
        <taxon>Lophotrochozoa</taxon>
        <taxon>Mollusca</taxon>
        <taxon>Bivalvia</taxon>
        <taxon>Autobranchia</taxon>
        <taxon>Pteriomorphia</taxon>
        <taxon>Arcoida</taxon>
        <taxon>Arcoidea</taxon>
        <taxon>Arcidae</taxon>
        <taxon>Tegillarca</taxon>
    </lineage>
</organism>
<evidence type="ECO:0000313" key="3">
    <source>
        <dbReference type="Proteomes" id="UP001217089"/>
    </source>
</evidence>
<gene>
    <name evidence="2" type="ORF">KUTeg_010978</name>
</gene>
<dbReference type="SUPFAM" id="SSF54211">
    <property type="entry name" value="Ribosomal protein S5 domain 2-like"/>
    <property type="match status" value="1"/>
</dbReference>
<keyword evidence="3" id="KW-1185">Reference proteome</keyword>
<evidence type="ECO:0000259" key="1">
    <source>
        <dbReference type="Pfam" id="PF01205"/>
    </source>
</evidence>
<name>A0ABQ9F7L8_TEGGR</name>
<dbReference type="InterPro" id="IPR036956">
    <property type="entry name" value="Impact_N_sf"/>
</dbReference>
<dbReference type="Gene3D" id="3.30.230.30">
    <property type="entry name" value="Impact, N-terminal domain"/>
    <property type="match status" value="1"/>
</dbReference>
<feature type="domain" description="Impact N-terminal" evidence="1">
    <location>
        <begin position="100"/>
        <end position="184"/>
    </location>
</feature>
<reference evidence="2 3" key="1">
    <citation type="submission" date="2022-12" db="EMBL/GenBank/DDBJ databases">
        <title>Chromosome-level genome of Tegillarca granosa.</title>
        <authorList>
            <person name="Kim J."/>
        </authorList>
    </citation>
    <scope>NUCLEOTIDE SEQUENCE [LARGE SCALE GENOMIC DNA]</scope>
    <source>
        <strain evidence="2">Teg-2019</strain>
        <tissue evidence="2">Adductor muscle</tissue>
    </source>
</reference>
<dbReference type="InterPro" id="IPR001498">
    <property type="entry name" value="Impact_N"/>
</dbReference>